<dbReference type="AlphaFoldDB" id="A0AAU9EGD7"/>
<evidence type="ECO:0000256" key="4">
    <source>
        <dbReference type="ARBA" id="ARBA00022670"/>
    </source>
</evidence>
<dbReference type="Pfam" id="PF17820">
    <property type="entry name" value="PDZ_6"/>
    <property type="match status" value="1"/>
</dbReference>
<accession>A0AAU9EGD7</accession>
<dbReference type="InterPro" id="IPR004387">
    <property type="entry name" value="Pept_M50_Zn"/>
</dbReference>
<keyword evidence="10 11" id="KW-0472">Membrane</keyword>
<dbReference type="KEGG" id="dmp:FAK_33140"/>
<evidence type="ECO:0000256" key="11">
    <source>
        <dbReference type="RuleBase" id="RU362031"/>
    </source>
</evidence>
<keyword evidence="5 11" id="KW-0812">Transmembrane</keyword>
<dbReference type="Gene3D" id="2.30.42.10">
    <property type="match status" value="1"/>
</dbReference>
<proteinExistence type="inferred from homology"/>
<evidence type="ECO:0000256" key="9">
    <source>
        <dbReference type="ARBA" id="ARBA00023049"/>
    </source>
</evidence>
<evidence type="ECO:0000256" key="8">
    <source>
        <dbReference type="ARBA" id="ARBA00022989"/>
    </source>
</evidence>
<organism evidence="13 14">
    <name type="scientific">Desulfoferula mesophila</name>
    <dbReference type="NCBI Taxonomy" id="3058419"/>
    <lineage>
        <taxon>Bacteria</taxon>
        <taxon>Pseudomonadati</taxon>
        <taxon>Thermodesulfobacteriota</taxon>
        <taxon>Desulfarculia</taxon>
        <taxon>Desulfarculales</taxon>
        <taxon>Desulfarculaceae</taxon>
        <taxon>Desulfoferula</taxon>
    </lineage>
</organism>
<evidence type="ECO:0000256" key="10">
    <source>
        <dbReference type="ARBA" id="ARBA00023136"/>
    </source>
</evidence>
<dbReference type="InterPro" id="IPR041489">
    <property type="entry name" value="PDZ_6"/>
</dbReference>
<dbReference type="CDD" id="cd23081">
    <property type="entry name" value="cpPDZ_EcRseP-like"/>
    <property type="match status" value="1"/>
</dbReference>
<dbReference type="GO" id="GO:0004222">
    <property type="term" value="F:metalloendopeptidase activity"/>
    <property type="evidence" value="ECO:0007669"/>
    <property type="project" value="InterPro"/>
</dbReference>
<dbReference type="SUPFAM" id="SSF50156">
    <property type="entry name" value="PDZ domain-like"/>
    <property type="match status" value="1"/>
</dbReference>
<keyword evidence="7 11" id="KW-0862">Zinc</keyword>
<dbReference type="GO" id="GO:0006508">
    <property type="term" value="P:proteolysis"/>
    <property type="evidence" value="ECO:0007669"/>
    <property type="project" value="UniProtKB-KW"/>
</dbReference>
<comment type="subcellular location">
    <subcellularLocation>
        <location evidence="2">Membrane</location>
        <topology evidence="2">Multi-pass membrane protein</topology>
    </subcellularLocation>
</comment>
<feature type="transmembrane region" description="Helical" evidence="11">
    <location>
        <begin position="282"/>
        <end position="311"/>
    </location>
</feature>
<reference evidence="14" key="1">
    <citation type="journal article" date="2023" name="Arch. Microbiol.">
        <title>Desulfoferula mesophilus gen. nov. sp. nov., a mesophilic sulfate-reducing bacterium isolated from a brackish lake sediment.</title>
        <authorList>
            <person name="Watanabe T."/>
            <person name="Yabe T."/>
            <person name="Tsuji J.M."/>
            <person name="Fukui M."/>
        </authorList>
    </citation>
    <scope>NUCLEOTIDE SEQUENCE [LARGE SCALE GENOMIC DNA]</scope>
    <source>
        <strain evidence="14">12FAK</strain>
    </source>
</reference>
<sequence length="356" mass="38307">MTLISAIIVLGILIFVHELGHFLVAKKAGVGVKVFSLGFGPRLAGFRRGETDYRLSAIPLGGFVRMVGENPGDEVAPEEEAKSFAHKKVGWRLAIVAAGPLSNVAFALIVYFAVLLIWGMPTITTMVGGVLPNSPAMAAGVQKDDKVLAINGQPTADWAAMVKAIQGSGGKPLKVTLERDRKQVETTIVPRQEEVTDIFGEKHQVFRVGISASSQTSSRSVGLWESARLAALKTYWSGELIIMSVVKIIQAKVSVENLGGPIMIAQVASEAARQGLAPLLDLAALISVNLAILNLLPIPALDGGHIFFFLFEAITRRPVSLATREKAQQVGMILLILLMVFIFYNDIARLLGVYDQ</sequence>
<dbReference type="InterPro" id="IPR001478">
    <property type="entry name" value="PDZ"/>
</dbReference>
<keyword evidence="14" id="KW-1185">Reference proteome</keyword>
<dbReference type="EC" id="3.4.24.-" evidence="11"/>
<dbReference type="CDD" id="cd06163">
    <property type="entry name" value="S2P-M50_PDZ_RseP-like"/>
    <property type="match status" value="1"/>
</dbReference>
<dbReference type="InterPro" id="IPR008915">
    <property type="entry name" value="Peptidase_M50"/>
</dbReference>
<dbReference type="Proteomes" id="UP001366166">
    <property type="component" value="Chromosome"/>
</dbReference>
<evidence type="ECO:0000256" key="6">
    <source>
        <dbReference type="ARBA" id="ARBA00022801"/>
    </source>
</evidence>
<dbReference type="NCBIfam" id="TIGR00054">
    <property type="entry name" value="RIP metalloprotease RseP"/>
    <property type="match status" value="1"/>
</dbReference>
<evidence type="ECO:0000256" key="2">
    <source>
        <dbReference type="ARBA" id="ARBA00004141"/>
    </source>
</evidence>
<dbReference type="PANTHER" id="PTHR42837">
    <property type="entry name" value="REGULATOR OF SIGMA-E PROTEASE RSEP"/>
    <property type="match status" value="1"/>
</dbReference>
<evidence type="ECO:0000259" key="12">
    <source>
        <dbReference type="SMART" id="SM00228"/>
    </source>
</evidence>
<feature type="transmembrane region" description="Helical" evidence="11">
    <location>
        <begin position="332"/>
        <end position="354"/>
    </location>
</feature>
<evidence type="ECO:0000256" key="5">
    <source>
        <dbReference type="ARBA" id="ARBA00022692"/>
    </source>
</evidence>
<keyword evidence="4" id="KW-0645">Protease</keyword>
<dbReference type="PANTHER" id="PTHR42837:SF2">
    <property type="entry name" value="MEMBRANE METALLOPROTEASE ARASP2, CHLOROPLASTIC-RELATED"/>
    <property type="match status" value="1"/>
</dbReference>
<dbReference type="SMART" id="SM00228">
    <property type="entry name" value="PDZ"/>
    <property type="match status" value="1"/>
</dbReference>
<evidence type="ECO:0000256" key="7">
    <source>
        <dbReference type="ARBA" id="ARBA00022833"/>
    </source>
</evidence>
<dbReference type="GO" id="GO:0016020">
    <property type="term" value="C:membrane"/>
    <property type="evidence" value="ECO:0007669"/>
    <property type="project" value="UniProtKB-SubCell"/>
</dbReference>
<dbReference type="EMBL" id="AP028679">
    <property type="protein sequence ID" value="BEQ16248.1"/>
    <property type="molecule type" value="Genomic_DNA"/>
</dbReference>
<feature type="domain" description="PDZ" evidence="12">
    <location>
        <begin position="116"/>
        <end position="181"/>
    </location>
</feature>
<protein>
    <recommendedName>
        <fullName evidence="11">Zinc metalloprotease</fullName>
        <ecNumber evidence="11">3.4.24.-</ecNumber>
    </recommendedName>
</protein>
<evidence type="ECO:0000256" key="1">
    <source>
        <dbReference type="ARBA" id="ARBA00001947"/>
    </source>
</evidence>
<evidence type="ECO:0000313" key="14">
    <source>
        <dbReference type="Proteomes" id="UP001366166"/>
    </source>
</evidence>
<gene>
    <name evidence="13" type="primary">rseP</name>
    <name evidence="13" type="ORF">FAK_33140</name>
</gene>
<feature type="transmembrane region" description="Helical" evidence="11">
    <location>
        <begin position="93"/>
        <end position="118"/>
    </location>
</feature>
<name>A0AAU9EGD7_9BACT</name>
<keyword evidence="11" id="KW-0479">Metal-binding</keyword>
<dbReference type="RefSeq" id="WP_338601807.1">
    <property type="nucleotide sequence ID" value="NZ_AP028679.1"/>
</dbReference>
<feature type="transmembrane region" description="Helical" evidence="11">
    <location>
        <begin position="6"/>
        <end position="25"/>
    </location>
</feature>
<keyword evidence="8 11" id="KW-1133">Transmembrane helix</keyword>
<dbReference type="Pfam" id="PF02163">
    <property type="entry name" value="Peptidase_M50"/>
    <property type="match status" value="1"/>
</dbReference>
<evidence type="ECO:0000313" key="13">
    <source>
        <dbReference type="EMBL" id="BEQ16248.1"/>
    </source>
</evidence>
<dbReference type="InterPro" id="IPR036034">
    <property type="entry name" value="PDZ_sf"/>
</dbReference>
<keyword evidence="9 11" id="KW-0482">Metalloprotease</keyword>
<evidence type="ECO:0000256" key="3">
    <source>
        <dbReference type="ARBA" id="ARBA00007931"/>
    </source>
</evidence>
<comment type="similarity">
    <text evidence="3 11">Belongs to the peptidase M50B family.</text>
</comment>
<keyword evidence="6 11" id="KW-0378">Hydrolase</keyword>
<dbReference type="GO" id="GO:0046872">
    <property type="term" value="F:metal ion binding"/>
    <property type="evidence" value="ECO:0007669"/>
    <property type="project" value="UniProtKB-KW"/>
</dbReference>
<comment type="cofactor">
    <cofactor evidence="1 11">
        <name>Zn(2+)</name>
        <dbReference type="ChEBI" id="CHEBI:29105"/>
    </cofactor>
</comment>